<evidence type="ECO:0000256" key="1">
    <source>
        <dbReference type="SAM" id="SignalP"/>
    </source>
</evidence>
<dbReference type="AlphaFoldDB" id="A0A386HTW2"/>
<proteinExistence type="predicted"/>
<name>A0A386HTW2_9BACT</name>
<feature type="signal peptide" evidence="1">
    <location>
        <begin position="1"/>
        <end position="23"/>
    </location>
</feature>
<evidence type="ECO:0000313" key="3">
    <source>
        <dbReference type="EMBL" id="AYD49109.1"/>
    </source>
</evidence>
<evidence type="ECO:0000313" key="4">
    <source>
        <dbReference type="Proteomes" id="UP000266118"/>
    </source>
</evidence>
<dbReference type="KEGG" id="ark:D6B99_16675"/>
<feature type="domain" description="Peptidase M1 membrane alanine aminopeptidase" evidence="2">
    <location>
        <begin position="362"/>
        <end position="553"/>
    </location>
</feature>
<sequence length="654" mass="74808">MNHFKTLCVCLFASIILPQSILAQSTSKYDQHQLFAPFFFTHNGNEYRSADGTPGPKYWQNKANYEIHATLNEQDTLLQGEVHIYYTNNSPNPLAFLWLQIDQNLFVPTSRGAATTLVSGDRFDVKGYKKGGEHIQSASVIYKGKTYVIKPVITDTRLQLRLPFAIKPNGDKIIVNIKYSFSIPQYGADRMGRLYTKNGVIYQLAQWYPRMCVYDDIRGWNILPYMGQGEFYCEYGNFDYYITAPASMIVAGSGVLQNPEEVLTSTEIKRLDEARKSDSTVQIIKEDEVGTASTRPREKGNLTWHFKMENSRDISWAASKAFRWDAARINFPSGRKGIAMAVYPIESQGYEGYGRSTQYLKQSIEFYSKTYFEYPWNSAVVVAGVALGMEYPGIIFCSYKIKNANLWHDVTHEIGHNWFPMIVGSNERRFMWQDEGLNTFINGFASTAFNNSEYGNHDYPSISPRMGLMMGNATDPLMTAPESMGFRDVGLYYYKTSLALDILRNDVLGPERFDYAFRYYIKNWAFKHPQPDDFFRSIDNAAGEDLGWFWREWFFTTWTLDQAVSGVKYVDDNATNGALITIENLGQMALPVTAEITEQNGHSSIIKLPVEIWQRGGKWTFKYNSTSPIKSVVLDPKVHYPDTDRDNNTWKAPQ</sequence>
<dbReference type="Proteomes" id="UP000266118">
    <property type="component" value="Chromosome"/>
</dbReference>
<accession>A0A386HTW2</accession>
<gene>
    <name evidence="3" type="ORF">D6B99_16675</name>
</gene>
<feature type="chain" id="PRO_5017440077" evidence="1">
    <location>
        <begin position="24"/>
        <end position="654"/>
    </location>
</feature>
<dbReference type="Gene3D" id="1.10.390.10">
    <property type="entry name" value="Neutral Protease Domain 2"/>
    <property type="match status" value="1"/>
</dbReference>
<dbReference type="CDD" id="cd09604">
    <property type="entry name" value="M1_APN_like"/>
    <property type="match status" value="1"/>
</dbReference>
<dbReference type="GO" id="GO:0008270">
    <property type="term" value="F:zinc ion binding"/>
    <property type="evidence" value="ECO:0007669"/>
    <property type="project" value="InterPro"/>
</dbReference>
<dbReference type="EMBL" id="CP032489">
    <property type="protein sequence ID" value="AYD49109.1"/>
    <property type="molecule type" value="Genomic_DNA"/>
</dbReference>
<dbReference type="Pfam" id="PF01433">
    <property type="entry name" value="Peptidase_M1"/>
    <property type="match status" value="1"/>
</dbReference>
<organism evidence="3 4">
    <name type="scientific">Arachidicoccus soli</name>
    <dbReference type="NCBI Taxonomy" id="2341117"/>
    <lineage>
        <taxon>Bacteria</taxon>
        <taxon>Pseudomonadati</taxon>
        <taxon>Bacteroidota</taxon>
        <taxon>Chitinophagia</taxon>
        <taxon>Chitinophagales</taxon>
        <taxon>Chitinophagaceae</taxon>
        <taxon>Arachidicoccus</taxon>
    </lineage>
</organism>
<dbReference type="InterPro" id="IPR027268">
    <property type="entry name" value="Peptidase_M4/M1_CTD_sf"/>
</dbReference>
<dbReference type="RefSeq" id="WP_119990516.1">
    <property type="nucleotide sequence ID" value="NZ_CP032489.1"/>
</dbReference>
<dbReference type="InterPro" id="IPR014782">
    <property type="entry name" value="Peptidase_M1_dom"/>
</dbReference>
<evidence type="ECO:0000259" key="2">
    <source>
        <dbReference type="Pfam" id="PF01433"/>
    </source>
</evidence>
<dbReference type="SUPFAM" id="SSF55486">
    <property type="entry name" value="Metalloproteases ('zincins'), catalytic domain"/>
    <property type="match status" value="1"/>
</dbReference>
<keyword evidence="4" id="KW-1185">Reference proteome</keyword>
<dbReference type="OrthoDB" id="9814383at2"/>
<dbReference type="GO" id="GO:0008237">
    <property type="term" value="F:metallopeptidase activity"/>
    <property type="evidence" value="ECO:0007669"/>
    <property type="project" value="InterPro"/>
</dbReference>
<protein>
    <submittedName>
        <fullName evidence="3">M1 family peptidase</fullName>
    </submittedName>
</protein>
<reference evidence="3 4" key="1">
    <citation type="submission" date="2018-09" db="EMBL/GenBank/DDBJ databases">
        <title>Arachidicoccus sp. nov., a bacterium isolated from soil.</title>
        <authorList>
            <person name="Weon H.-Y."/>
            <person name="Kwon S.-W."/>
            <person name="Lee S.A."/>
        </authorList>
    </citation>
    <scope>NUCLEOTIDE SEQUENCE [LARGE SCALE GENOMIC DNA]</scope>
    <source>
        <strain evidence="3 4">KIS59-12</strain>
    </source>
</reference>
<keyword evidence="1" id="KW-0732">Signal</keyword>